<organism evidence="6 7">
    <name type="scientific">Phrynocephalus forsythii</name>
    <dbReference type="NCBI Taxonomy" id="171643"/>
    <lineage>
        <taxon>Eukaryota</taxon>
        <taxon>Metazoa</taxon>
        <taxon>Chordata</taxon>
        <taxon>Craniata</taxon>
        <taxon>Vertebrata</taxon>
        <taxon>Euteleostomi</taxon>
        <taxon>Lepidosauria</taxon>
        <taxon>Squamata</taxon>
        <taxon>Bifurcata</taxon>
        <taxon>Unidentata</taxon>
        <taxon>Episquamata</taxon>
        <taxon>Toxicofera</taxon>
        <taxon>Iguania</taxon>
        <taxon>Acrodonta</taxon>
        <taxon>Agamidae</taxon>
        <taxon>Agaminae</taxon>
        <taxon>Phrynocephalus</taxon>
    </lineage>
</organism>
<name>A0A9Q0XFP2_9SAUR</name>
<dbReference type="Pfam" id="PF14634">
    <property type="entry name" value="zf-RING_5"/>
    <property type="match status" value="1"/>
</dbReference>
<evidence type="ECO:0000256" key="3">
    <source>
        <dbReference type="ARBA" id="ARBA00022833"/>
    </source>
</evidence>
<dbReference type="InterPro" id="IPR001841">
    <property type="entry name" value="Znf_RING"/>
</dbReference>
<dbReference type="GO" id="GO:0007129">
    <property type="term" value="P:homologous chromosome pairing at meiosis"/>
    <property type="evidence" value="ECO:0007669"/>
    <property type="project" value="TreeGrafter"/>
</dbReference>
<dbReference type="Proteomes" id="UP001142489">
    <property type="component" value="Unassembled WGS sequence"/>
</dbReference>
<evidence type="ECO:0000256" key="2">
    <source>
        <dbReference type="ARBA" id="ARBA00022771"/>
    </source>
</evidence>
<dbReference type="GO" id="GO:0016925">
    <property type="term" value="P:protein sumoylation"/>
    <property type="evidence" value="ECO:0007669"/>
    <property type="project" value="TreeGrafter"/>
</dbReference>
<evidence type="ECO:0000313" key="6">
    <source>
        <dbReference type="EMBL" id="KAJ7313134.1"/>
    </source>
</evidence>
<keyword evidence="7" id="KW-1185">Reference proteome</keyword>
<accession>A0A9Q0XFP2</accession>
<proteinExistence type="predicted"/>
<dbReference type="InterPro" id="IPR017907">
    <property type="entry name" value="Znf_RING_CS"/>
</dbReference>
<dbReference type="GO" id="GO:0007131">
    <property type="term" value="P:reciprocal meiotic recombination"/>
    <property type="evidence" value="ECO:0007669"/>
    <property type="project" value="InterPro"/>
</dbReference>
<dbReference type="GO" id="GO:0019789">
    <property type="term" value="F:SUMO transferase activity"/>
    <property type="evidence" value="ECO:0007669"/>
    <property type="project" value="InterPro"/>
</dbReference>
<dbReference type="PANTHER" id="PTHR22663">
    <property type="entry name" value="RING FINGER PROTEIN NARYA-RELATED"/>
    <property type="match status" value="1"/>
</dbReference>
<protein>
    <recommendedName>
        <fullName evidence="5">RING-type domain-containing protein</fullName>
    </recommendedName>
</protein>
<keyword evidence="3" id="KW-0862">Zinc</keyword>
<evidence type="ECO:0000256" key="4">
    <source>
        <dbReference type="ARBA" id="ARBA00023254"/>
    </source>
</evidence>
<dbReference type="PANTHER" id="PTHR22663:SF29">
    <property type="entry name" value="RING FINGER PROTEIN 212B"/>
    <property type="match status" value="1"/>
</dbReference>
<keyword evidence="2" id="KW-0863">Zinc-finger</keyword>
<evidence type="ECO:0000313" key="7">
    <source>
        <dbReference type="Proteomes" id="UP001142489"/>
    </source>
</evidence>
<dbReference type="GO" id="GO:0000795">
    <property type="term" value="C:synaptonemal complex"/>
    <property type="evidence" value="ECO:0007669"/>
    <property type="project" value="InterPro"/>
</dbReference>
<dbReference type="AlphaFoldDB" id="A0A9Q0XFP2"/>
<evidence type="ECO:0000259" key="5">
    <source>
        <dbReference type="Pfam" id="PF14634"/>
    </source>
</evidence>
<dbReference type="GO" id="GO:0008270">
    <property type="term" value="F:zinc ion binding"/>
    <property type="evidence" value="ECO:0007669"/>
    <property type="project" value="UniProtKB-KW"/>
</dbReference>
<keyword evidence="4" id="KW-0469">Meiosis</keyword>
<dbReference type="PROSITE" id="PS00518">
    <property type="entry name" value="ZF_RING_1"/>
    <property type="match status" value="1"/>
</dbReference>
<dbReference type="OrthoDB" id="2535391at2759"/>
<dbReference type="EMBL" id="JAPFRF010000012">
    <property type="protein sequence ID" value="KAJ7313134.1"/>
    <property type="molecule type" value="Genomic_DNA"/>
</dbReference>
<keyword evidence="1" id="KW-0479">Metal-binding</keyword>
<comment type="caution">
    <text evidence="6">The sequence shown here is derived from an EMBL/GenBank/DDBJ whole genome shotgun (WGS) entry which is preliminary data.</text>
</comment>
<gene>
    <name evidence="6" type="ORF">JRQ81_004405</name>
</gene>
<sequence length="102" mass="11464">MDWFHCNQCFCQEASGFCVTSCGHIFCKKCAGTDQCPSCGASCKYLCLNDNIKPEEKKFFKSPVETALSYIAHISQQAIPRLQESSRSVCLFFPFEISSDEL</sequence>
<dbReference type="InterPro" id="IPR042123">
    <property type="entry name" value="Zip3/RNF212-like"/>
</dbReference>
<evidence type="ECO:0000256" key="1">
    <source>
        <dbReference type="ARBA" id="ARBA00022723"/>
    </source>
</evidence>
<reference evidence="6" key="1">
    <citation type="journal article" date="2023" name="DNA Res.">
        <title>Chromosome-level genome assembly of Phrynocephalus forsythii using third-generation DNA sequencing and Hi-C analysis.</title>
        <authorList>
            <person name="Qi Y."/>
            <person name="Zhao W."/>
            <person name="Zhao Y."/>
            <person name="Niu C."/>
            <person name="Cao S."/>
            <person name="Zhang Y."/>
        </authorList>
    </citation>
    <scope>NUCLEOTIDE SEQUENCE</scope>
    <source>
        <tissue evidence="6">Muscle</tissue>
    </source>
</reference>
<feature type="domain" description="RING-type" evidence="5">
    <location>
        <begin position="5"/>
        <end position="40"/>
    </location>
</feature>